<feature type="region of interest" description="Disordered" evidence="3">
    <location>
        <begin position="610"/>
        <end position="749"/>
    </location>
</feature>
<feature type="compositionally biased region" description="Low complexity" evidence="3">
    <location>
        <begin position="654"/>
        <end position="677"/>
    </location>
</feature>
<accession>A0A9P8TC88</accession>
<reference evidence="4" key="1">
    <citation type="journal article" date="2021" name="Open Biol.">
        <title>Shared evolutionary footprints suggest mitochondrial oxidative damage underlies multiple complex I losses in fungi.</title>
        <authorList>
            <person name="Schikora-Tamarit M.A."/>
            <person name="Marcet-Houben M."/>
            <person name="Nosek J."/>
            <person name="Gabaldon T."/>
        </authorList>
    </citation>
    <scope>NUCLEOTIDE SEQUENCE</scope>
    <source>
        <strain evidence="4">CBS6341</strain>
    </source>
</reference>
<gene>
    <name evidence="4" type="ORF">WICMUC_003808</name>
</gene>
<feature type="region of interest" description="Disordered" evidence="3">
    <location>
        <begin position="103"/>
        <end position="128"/>
    </location>
</feature>
<evidence type="ECO:0008006" key="6">
    <source>
        <dbReference type="Google" id="ProtNLM"/>
    </source>
</evidence>
<evidence type="ECO:0000313" key="4">
    <source>
        <dbReference type="EMBL" id="KAH3673190.1"/>
    </source>
</evidence>
<feature type="compositionally biased region" description="Basic and acidic residues" evidence="3">
    <location>
        <begin position="683"/>
        <end position="703"/>
    </location>
</feature>
<name>A0A9P8TC88_9ASCO</name>
<dbReference type="PANTHER" id="PTHR28298:SF1">
    <property type="entry name" value="EISOSOME PROTEIN 1"/>
    <property type="match status" value="1"/>
</dbReference>
<keyword evidence="5" id="KW-1185">Reference proteome</keyword>
<dbReference type="EMBL" id="JAEUBF010001036">
    <property type="protein sequence ID" value="KAH3673190.1"/>
    <property type="molecule type" value="Genomic_DNA"/>
</dbReference>
<evidence type="ECO:0000313" key="5">
    <source>
        <dbReference type="Proteomes" id="UP000769528"/>
    </source>
</evidence>
<reference evidence="4" key="2">
    <citation type="submission" date="2021-01" db="EMBL/GenBank/DDBJ databases">
        <authorList>
            <person name="Schikora-Tamarit M.A."/>
        </authorList>
    </citation>
    <scope>NUCLEOTIDE SEQUENCE</scope>
    <source>
        <strain evidence="4">CBS6341</strain>
    </source>
</reference>
<dbReference type="AlphaFoldDB" id="A0A9P8TC88"/>
<protein>
    <recommendedName>
        <fullName evidence="6">Eisosome protein 1</fullName>
    </recommendedName>
</protein>
<dbReference type="GO" id="GO:0070941">
    <property type="term" value="P:eisosome assembly"/>
    <property type="evidence" value="ECO:0007669"/>
    <property type="project" value="TreeGrafter"/>
</dbReference>
<feature type="region of interest" description="Disordered" evidence="3">
    <location>
        <begin position="349"/>
        <end position="409"/>
    </location>
</feature>
<evidence type="ECO:0000256" key="1">
    <source>
        <dbReference type="ARBA" id="ARBA00008528"/>
    </source>
</evidence>
<feature type="coiled-coil region" evidence="2">
    <location>
        <begin position="547"/>
        <end position="592"/>
    </location>
</feature>
<comment type="similarity">
    <text evidence="1">Belongs to the EIS1 family.</text>
</comment>
<feature type="compositionally biased region" description="Basic and acidic residues" evidence="3">
    <location>
        <begin position="731"/>
        <end position="749"/>
    </location>
</feature>
<feature type="compositionally biased region" description="Low complexity" evidence="3">
    <location>
        <begin position="117"/>
        <end position="128"/>
    </location>
</feature>
<dbReference type="Proteomes" id="UP000769528">
    <property type="component" value="Unassembled WGS sequence"/>
</dbReference>
<dbReference type="PANTHER" id="PTHR28298">
    <property type="entry name" value="EISOSOME PROTEIN 1"/>
    <property type="match status" value="1"/>
</dbReference>
<evidence type="ECO:0000256" key="2">
    <source>
        <dbReference type="SAM" id="Coils"/>
    </source>
</evidence>
<feature type="compositionally biased region" description="Basic and acidic residues" evidence="3">
    <location>
        <begin position="643"/>
        <end position="653"/>
    </location>
</feature>
<feature type="compositionally biased region" description="Polar residues" evidence="3">
    <location>
        <begin position="711"/>
        <end position="721"/>
    </location>
</feature>
<feature type="region of interest" description="Disordered" evidence="3">
    <location>
        <begin position="437"/>
        <end position="474"/>
    </location>
</feature>
<dbReference type="InterPro" id="IPR024527">
    <property type="entry name" value="Eisosome1"/>
</dbReference>
<keyword evidence="2" id="KW-0175">Coiled coil</keyword>
<evidence type="ECO:0000256" key="3">
    <source>
        <dbReference type="SAM" id="MobiDB-lite"/>
    </source>
</evidence>
<organism evidence="4 5">
    <name type="scientific">Wickerhamomyces mucosus</name>
    <dbReference type="NCBI Taxonomy" id="1378264"/>
    <lineage>
        <taxon>Eukaryota</taxon>
        <taxon>Fungi</taxon>
        <taxon>Dikarya</taxon>
        <taxon>Ascomycota</taxon>
        <taxon>Saccharomycotina</taxon>
        <taxon>Saccharomycetes</taxon>
        <taxon>Phaffomycetales</taxon>
        <taxon>Wickerhamomycetaceae</taxon>
        <taxon>Wickerhamomyces</taxon>
    </lineage>
</organism>
<dbReference type="OrthoDB" id="4070583at2759"/>
<proteinExistence type="inferred from homology"/>
<comment type="caution">
    <text evidence="4">The sequence shown here is derived from an EMBL/GenBank/DDBJ whole genome shotgun (WGS) entry which is preliminary data.</text>
</comment>
<dbReference type="Pfam" id="PF12757">
    <property type="entry name" value="Eisosome1"/>
    <property type="match status" value="1"/>
</dbReference>
<sequence>MSINSATSTIRSSVYQTDLDKPLSPEALYKAKLKYGIYQSPSRASIGVPSSSNASDTAALLAASTDLTVKPYQRTIAEDAQTAALFAKGKTINAYKREVAEDATSASSKALSHSKRSPTITTETSSKISTSSSAAASSVLTRTAAKSIGSLASGSLASLYEFDAVRNGTIKQTASINLSKITDSSKLKAQKAVDERWNPGKDYRSGLQTEPKLTDAQLADFAGSAALAIKDYEIPEEEHLKARAIFKNSLIDAKVLAQASLNADKTLKSIDQGLSSRDLFLNPEFNKAALAIAQLHYEKRSVAYNGKVNLGGGLFMTQEELDNIARKFVDPVLESIDKTATLQREKDARELAEKQERERIHHEAKEAEKKAKLEEKRAKEEAKLQRRRELEEEKSRQQKAKQELENLKKDELKKHESILSSKQKEEVRKREELLAKQKAEEERISKEAKEAQEQRDAELQKAQDERDTKLEPILDELKKESDKLNVLNEERNALEEIHTTHLAKLNNAKTLLQTSRDELTHLSSVFDQLQIDIENSTSDQEKLSKKAESKKVEAEISEKKLKEIEEDANVKNLEIEQLKNETLARKQELELKLQAGKIAVLNEEKQILETLPPSEAEEIEESKKKARGAVPSTQKYSSLFDDALEREINKDSSKTNSKAKSTTVTAAASTKSVVNASGTISPAKEDVKTESEIPEAKETHPAEEDGGEIKQTFSGFTQGSTTEDKEGDSESNDKPVKEDEGKGYFKEEF</sequence>